<feature type="compositionally biased region" description="Low complexity" evidence="2">
    <location>
        <begin position="69"/>
        <end position="82"/>
    </location>
</feature>
<feature type="compositionally biased region" description="Polar residues" evidence="2">
    <location>
        <begin position="567"/>
        <end position="579"/>
    </location>
</feature>
<keyword evidence="5" id="KW-1185">Reference proteome</keyword>
<feature type="region of interest" description="Disordered" evidence="2">
    <location>
        <begin position="748"/>
        <end position="772"/>
    </location>
</feature>
<protein>
    <recommendedName>
        <fullName evidence="3">Janus kinase and microtubule-interacting protein C-terminal domain-containing protein</fullName>
    </recommendedName>
</protein>
<evidence type="ECO:0000256" key="1">
    <source>
        <dbReference type="SAM" id="Coils"/>
    </source>
</evidence>
<feature type="region of interest" description="Disordered" evidence="2">
    <location>
        <begin position="990"/>
        <end position="1012"/>
    </location>
</feature>
<reference evidence="4" key="2">
    <citation type="submission" date="2015-06" db="UniProtKB">
        <authorList>
            <consortium name="EnsemblMetazoa"/>
        </authorList>
    </citation>
    <scope>IDENTIFICATION</scope>
</reference>
<evidence type="ECO:0000313" key="4">
    <source>
        <dbReference type="EnsemblMetazoa" id="ADAC008110-PA"/>
    </source>
</evidence>
<feature type="region of interest" description="Disordered" evidence="2">
    <location>
        <begin position="1"/>
        <end position="141"/>
    </location>
</feature>
<dbReference type="PANTHER" id="PTHR34707:SF1">
    <property type="entry name" value="VIMENTIN-TYPE INTERMEDIATE FILAMENT-ASSOCIATED COILED-COIL PROTEIN"/>
    <property type="match status" value="1"/>
</dbReference>
<feature type="region of interest" description="Disordered" evidence="2">
    <location>
        <begin position="847"/>
        <end position="870"/>
    </location>
</feature>
<dbReference type="VEuPathDB" id="VectorBase:ADAC008110"/>
<feature type="region of interest" description="Disordered" evidence="2">
    <location>
        <begin position="704"/>
        <end position="730"/>
    </location>
</feature>
<evidence type="ECO:0000313" key="5">
    <source>
        <dbReference type="Proteomes" id="UP000000673"/>
    </source>
</evidence>
<feature type="coiled-coil region" evidence="1">
    <location>
        <begin position="158"/>
        <end position="224"/>
    </location>
</feature>
<proteinExistence type="predicted"/>
<feature type="compositionally biased region" description="Basic and acidic residues" evidence="2">
    <location>
        <begin position="382"/>
        <end position="391"/>
    </location>
</feature>
<dbReference type="PANTHER" id="PTHR34707">
    <property type="entry name" value="VIMENTIN-TYPE INTERMEDIATE FILAMENT-ASSOCIATED COILED-COIL PROTEIN"/>
    <property type="match status" value="1"/>
</dbReference>
<dbReference type="Proteomes" id="UP000000673">
    <property type="component" value="Unassembled WGS sequence"/>
</dbReference>
<dbReference type="InterPro" id="IPR031994">
    <property type="entry name" value="JAKMIP_C"/>
</dbReference>
<feature type="region of interest" description="Disordered" evidence="2">
    <location>
        <begin position="345"/>
        <end position="406"/>
    </location>
</feature>
<reference evidence="5" key="1">
    <citation type="journal article" date="2010" name="BMC Genomics">
        <title>Combination of measures distinguishes pre-miRNAs from other stem-loops in the genome of the newly sequenced Anopheles darlingi.</title>
        <authorList>
            <person name="Mendes N.D."/>
            <person name="Freitas A.T."/>
            <person name="Vasconcelos A.T."/>
            <person name="Sagot M.F."/>
        </authorList>
    </citation>
    <scope>NUCLEOTIDE SEQUENCE</scope>
</reference>
<feature type="compositionally biased region" description="Polar residues" evidence="2">
    <location>
        <begin position="392"/>
        <end position="406"/>
    </location>
</feature>
<feature type="domain" description="Janus kinase and microtubule-interacting protein C-terminal" evidence="3">
    <location>
        <begin position="610"/>
        <end position="702"/>
    </location>
</feature>
<organism evidence="4 5">
    <name type="scientific">Anopheles darlingi</name>
    <name type="common">Mosquito</name>
    <dbReference type="NCBI Taxonomy" id="43151"/>
    <lineage>
        <taxon>Eukaryota</taxon>
        <taxon>Metazoa</taxon>
        <taxon>Ecdysozoa</taxon>
        <taxon>Arthropoda</taxon>
        <taxon>Hexapoda</taxon>
        <taxon>Insecta</taxon>
        <taxon>Pterygota</taxon>
        <taxon>Neoptera</taxon>
        <taxon>Endopterygota</taxon>
        <taxon>Diptera</taxon>
        <taxon>Nematocera</taxon>
        <taxon>Culicoidea</taxon>
        <taxon>Culicidae</taxon>
        <taxon>Anophelinae</taxon>
        <taxon>Anopheles</taxon>
    </lineage>
</organism>
<keyword evidence="1" id="KW-0175">Coiled coil</keyword>
<feature type="coiled-coil region" evidence="1">
    <location>
        <begin position="1253"/>
        <end position="1458"/>
    </location>
</feature>
<evidence type="ECO:0000256" key="2">
    <source>
        <dbReference type="SAM" id="MobiDB-lite"/>
    </source>
</evidence>
<feature type="coiled-coil region" evidence="1">
    <location>
        <begin position="1076"/>
        <end position="1173"/>
    </location>
</feature>
<feature type="compositionally biased region" description="Polar residues" evidence="2">
    <location>
        <begin position="892"/>
        <end position="911"/>
    </location>
</feature>
<name>A0A087ZFD5_ANODA</name>
<dbReference type="GO" id="GO:0045098">
    <property type="term" value="C:type III intermediate filament"/>
    <property type="evidence" value="ECO:0007669"/>
    <property type="project" value="TreeGrafter"/>
</dbReference>
<feature type="compositionally biased region" description="Gly residues" evidence="2">
    <location>
        <begin position="992"/>
        <end position="1002"/>
    </location>
</feature>
<dbReference type="EnsemblMetazoa" id="ADAC008110-RA">
    <property type="protein sequence ID" value="ADAC008110-PA"/>
    <property type="gene ID" value="ADAC008110"/>
</dbReference>
<accession>A0A087ZFD5</accession>
<feature type="region of interest" description="Disordered" evidence="2">
    <location>
        <begin position="1513"/>
        <end position="1556"/>
    </location>
</feature>
<feature type="region of interest" description="Disordered" evidence="2">
    <location>
        <begin position="558"/>
        <end position="596"/>
    </location>
</feature>
<feature type="compositionally biased region" description="Polar residues" evidence="2">
    <location>
        <begin position="101"/>
        <end position="113"/>
    </location>
</feature>
<feature type="region of interest" description="Disordered" evidence="2">
    <location>
        <begin position="1569"/>
        <end position="1591"/>
    </location>
</feature>
<dbReference type="VEuPathDB" id="VectorBase:ADAR2_005795"/>
<dbReference type="Pfam" id="PF16034">
    <property type="entry name" value="JAKMIP_CC3"/>
    <property type="match status" value="1"/>
</dbReference>
<evidence type="ECO:0000259" key="3">
    <source>
        <dbReference type="Pfam" id="PF16034"/>
    </source>
</evidence>
<feature type="coiled-coil region" evidence="1">
    <location>
        <begin position="608"/>
        <end position="701"/>
    </location>
</feature>
<sequence length="1591" mass="178268">MANVEPCRTNSASGGVEQGGTTQGEGVKEVSLKRKKLPSVSDSAVSSAAPTDQPEQRSYASVVKDPEQEPATTTEPAPSSAALGNLAKANGKRLKLDIKSNMEQGTTNRSSDPQPGGLLHGEKVPIVRSKPPIPPKPAVPANRARKQQIVETQNAHTVQKLLAQNEQMRLELSELRSSLAAERNAVRSLRAQNESDLRKTKAECKKLQEALQHHKRNVATQQCQSEQRAVGAAVPAKRAHRGAAEQQEWLPGCSADTRQHHQQHQQGLEVLKLNQENSALRETNKFLEEKYQISSEAERRKAADIRVQRDLYELRLTQLSKSAKNEIQRLLEELKSKERNIGQLKKELQQQQQQAASTPAVGAGGGCRKERKAAKNSAQQSHEMRKLRETETGSGTISKCNSNNSIQSVNDDYEQLEARESLELTIVTATTTTAATATATKRELPAAEVVSTAIDRDYSETTYRKATRTADILGIENTTTYGNDVPEQAALPYELCKRTMEAHDDEGSSASSVETTKRQRHCVLVHQDALAYEEREAGGKGTLTINKATTPPIDCQQASLESEPDSALSSMSPQPNSFTGEAPENDPWNVQAPQQQQQQQSCSRIQMAARDETKLARIKLELDEMQHRYESLNRDYTAAKDQIDQLEQELVKATQASREQTKLNERIEYLVQREEELLKESHELREQNELLEFRIIELEESHDKWSLRSPNSSPTVGGGGGSGGSVKTDGWTDTEKEHDHELIMLSERSDSGVTSPNSHHHLEDQQSGVPSPCDLSILDQIPTDDVRKRLIAMTKRTCYDEEDKLCMLQILSLLNNLEALSQDHEIAGDDMSLGHEMPVPKYNYTLPESSTPPKALLHHQPPPSSTPYKTGTGKIVATVQPFHSTDRLDRSTPGSETGDSPMVTTVSGPQPKSLSIASIAETFGGMKKTTRWNNSASLQESGVFVDEPSCTQSTQTELEDFPSGLEKTNAELCAEIEKLNRFREKIEECKGVGPGAPGGGGTQSSSVSSGAKAGPVALHLPAATGDEECDRRRLQYYVERSETLENKLKVYESSGEQQVRALADRLQRELQLEGWVKELSEKVNQLELENERLEEERCELEEVENDTRLRLQRLEEDLEVMGQRSVELEMSRSSYQSKYQDAKTTIVGLEELVQKYEEKVFLLEESENDLRERIELIYMFIPMLLLYNSWQIHEQFRQYQRQQQQRSEECTSASRSTAIQCLPLERMEESYYESNVSSSTNGSNSPDDLQTRLSELMKREKELTQNIAELNRAYNETLENADNLWAQMEREYKEKIGRCEQEEQTLKAKIAQLEERLTKDSEYASERIAHLEETEHGLKARISRLSKENKELSAKHGGLLEEYGALKEDYAQLQNYLRGPAAEALEREKKRVLALEDELAHTMRTLRDGEESHRAEVGTLRGRLLAATKELNHIEVTNSELREEVETLEARIRELMTLRTRDDEKIKHLSEELESKQSQLLAIQHGSRHGPGPARSAAGRSLAQELERPLKGGSYARHNYDQQQSHTARRFPDSDGSGSEEKSKFPTTRPLSMAFETKEVKSLAETIILNAESSRAGAKTPKKSFVEEISN</sequence>
<feature type="region of interest" description="Disordered" evidence="2">
    <location>
        <begin position="883"/>
        <end position="911"/>
    </location>
</feature>
<feature type="compositionally biased region" description="Low complexity" evidence="2">
    <location>
        <begin position="39"/>
        <end position="49"/>
    </location>
</feature>